<feature type="compositionally biased region" description="Polar residues" evidence="8">
    <location>
        <begin position="201"/>
        <end position="218"/>
    </location>
</feature>
<evidence type="ECO:0008006" key="14">
    <source>
        <dbReference type="Google" id="ProtNLM"/>
    </source>
</evidence>
<keyword evidence="9" id="KW-1133">Transmembrane helix</keyword>
<dbReference type="EMBL" id="UYJE01009702">
    <property type="protein sequence ID" value="VDI75872.1"/>
    <property type="molecule type" value="Genomic_DNA"/>
</dbReference>
<feature type="compositionally biased region" description="Basic residues" evidence="8">
    <location>
        <begin position="37"/>
        <end position="51"/>
    </location>
</feature>
<dbReference type="Proteomes" id="UP000596742">
    <property type="component" value="Unassembled WGS sequence"/>
</dbReference>
<comment type="similarity">
    <text evidence="5">In the N-terminal section; belongs to the long-chain O-acyltransferase family.</text>
</comment>
<comment type="catalytic activity">
    <reaction evidence="6">
        <text>a long chain fatty alcohol + a fatty acyl-CoA = a long-chain alcohol wax ester + CoA</text>
        <dbReference type="Rhea" id="RHEA:38443"/>
        <dbReference type="ChEBI" id="CHEBI:17135"/>
        <dbReference type="ChEBI" id="CHEBI:57287"/>
        <dbReference type="ChEBI" id="CHEBI:77636"/>
        <dbReference type="ChEBI" id="CHEBI:235323"/>
        <dbReference type="EC" id="2.3.1.75"/>
    </reaction>
</comment>
<keyword evidence="4" id="KW-0012">Acyltransferase</keyword>
<evidence type="ECO:0000256" key="7">
    <source>
        <dbReference type="ARBA" id="ARBA00048109"/>
    </source>
</evidence>
<comment type="pathway">
    <text evidence="1">Glycerolipid metabolism; triacylglycerol biosynthesis.</text>
</comment>
<dbReference type="Pfam" id="PF03007">
    <property type="entry name" value="WS_DGAT_cat"/>
    <property type="match status" value="1"/>
</dbReference>
<evidence type="ECO:0000256" key="3">
    <source>
        <dbReference type="ARBA" id="ARBA00022679"/>
    </source>
</evidence>
<feature type="domain" description="O-acyltransferase WSD1-like N-terminal" evidence="10">
    <location>
        <begin position="460"/>
        <end position="551"/>
    </location>
</feature>
<keyword evidence="9" id="KW-0812">Transmembrane</keyword>
<evidence type="ECO:0000256" key="6">
    <source>
        <dbReference type="ARBA" id="ARBA00047604"/>
    </source>
</evidence>
<dbReference type="PANTHER" id="PTHR31650">
    <property type="entry name" value="O-ACYLTRANSFERASE (WSD1-LIKE) FAMILY PROTEIN"/>
    <property type="match status" value="1"/>
</dbReference>
<dbReference type="AlphaFoldDB" id="A0A8B6HAB8"/>
<name>A0A8B6HAB8_MYTGA</name>
<dbReference type="UniPathway" id="UPA00282"/>
<dbReference type="Pfam" id="PF06974">
    <property type="entry name" value="WS_DGAT_C"/>
    <property type="match status" value="1"/>
</dbReference>
<dbReference type="InterPro" id="IPR009721">
    <property type="entry name" value="O-acyltransferase_WSD1_C"/>
</dbReference>
<dbReference type="GO" id="GO:0005886">
    <property type="term" value="C:plasma membrane"/>
    <property type="evidence" value="ECO:0007669"/>
    <property type="project" value="TreeGrafter"/>
</dbReference>
<evidence type="ECO:0000313" key="12">
    <source>
        <dbReference type="EMBL" id="VDI75872.1"/>
    </source>
</evidence>
<dbReference type="PANTHER" id="PTHR31650:SF1">
    <property type="entry name" value="WAX ESTER SYNTHASE_DIACYLGLYCEROL ACYLTRANSFERASE 4-RELATED"/>
    <property type="match status" value="1"/>
</dbReference>
<accession>A0A8B6HAB8</accession>
<comment type="catalytic activity">
    <reaction evidence="7">
        <text>an acyl-CoA + a 1,2-diacyl-sn-glycerol = a triacyl-sn-glycerol + CoA</text>
        <dbReference type="Rhea" id="RHEA:10868"/>
        <dbReference type="ChEBI" id="CHEBI:17815"/>
        <dbReference type="ChEBI" id="CHEBI:57287"/>
        <dbReference type="ChEBI" id="CHEBI:58342"/>
        <dbReference type="ChEBI" id="CHEBI:64615"/>
        <dbReference type="EC" id="2.3.1.20"/>
    </reaction>
</comment>
<protein>
    <recommendedName>
        <fullName evidence="14">O-acyltransferase WSD1 C-terminal domain-containing protein</fullName>
    </recommendedName>
</protein>
<keyword evidence="9" id="KW-0472">Membrane</keyword>
<feature type="compositionally biased region" description="Basic and acidic residues" evidence="8">
    <location>
        <begin position="52"/>
        <end position="64"/>
    </location>
</feature>
<feature type="compositionally biased region" description="Basic and acidic residues" evidence="8">
    <location>
        <begin position="112"/>
        <end position="127"/>
    </location>
</feature>
<keyword evidence="13" id="KW-1185">Reference proteome</keyword>
<evidence type="ECO:0000256" key="5">
    <source>
        <dbReference type="ARBA" id="ARBA00024360"/>
    </source>
</evidence>
<reference evidence="12" key="1">
    <citation type="submission" date="2018-11" db="EMBL/GenBank/DDBJ databases">
        <authorList>
            <person name="Alioto T."/>
            <person name="Alioto T."/>
        </authorList>
    </citation>
    <scope>NUCLEOTIDE SEQUENCE</scope>
</reference>
<dbReference type="GO" id="GO:0047196">
    <property type="term" value="F:long-chain-alcohol O-fatty-acyltransferase activity"/>
    <property type="evidence" value="ECO:0007669"/>
    <property type="project" value="UniProtKB-EC"/>
</dbReference>
<evidence type="ECO:0000256" key="4">
    <source>
        <dbReference type="ARBA" id="ARBA00023315"/>
    </source>
</evidence>
<feature type="non-terminal residue" evidence="12">
    <location>
        <position position="925"/>
    </location>
</feature>
<dbReference type="OrthoDB" id="619536at2759"/>
<feature type="compositionally biased region" description="Low complexity" evidence="8">
    <location>
        <begin position="9"/>
        <end position="23"/>
    </location>
</feature>
<comment type="pathway">
    <text evidence="2">Lipid metabolism.</text>
</comment>
<organism evidence="12 13">
    <name type="scientific">Mytilus galloprovincialis</name>
    <name type="common">Mediterranean mussel</name>
    <dbReference type="NCBI Taxonomy" id="29158"/>
    <lineage>
        <taxon>Eukaryota</taxon>
        <taxon>Metazoa</taxon>
        <taxon>Spiralia</taxon>
        <taxon>Lophotrochozoa</taxon>
        <taxon>Mollusca</taxon>
        <taxon>Bivalvia</taxon>
        <taxon>Autobranchia</taxon>
        <taxon>Pteriomorphia</taxon>
        <taxon>Mytilida</taxon>
        <taxon>Mytiloidea</taxon>
        <taxon>Mytilidae</taxon>
        <taxon>Mytilinae</taxon>
        <taxon>Mytilus</taxon>
    </lineage>
</organism>
<dbReference type="GO" id="GO:0004144">
    <property type="term" value="F:diacylglycerol O-acyltransferase activity"/>
    <property type="evidence" value="ECO:0007669"/>
    <property type="project" value="UniProtKB-EC"/>
</dbReference>
<comment type="caution">
    <text evidence="12">The sequence shown here is derived from an EMBL/GenBank/DDBJ whole genome shotgun (WGS) entry which is preliminary data.</text>
</comment>
<evidence type="ECO:0000259" key="10">
    <source>
        <dbReference type="Pfam" id="PF03007"/>
    </source>
</evidence>
<keyword evidence="3" id="KW-0808">Transferase</keyword>
<feature type="region of interest" description="Disordered" evidence="8">
    <location>
        <begin position="1"/>
        <end position="235"/>
    </location>
</feature>
<evidence type="ECO:0000256" key="9">
    <source>
        <dbReference type="SAM" id="Phobius"/>
    </source>
</evidence>
<evidence type="ECO:0000313" key="13">
    <source>
        <dbReference type="Proteomes" id="UP000596742"/>
    </source>
</evidence>
<dbReference type="InterPro" id="IPR045034">
    <property type="entry name" value="O-acyltransferase_WSD1-like"/>
</dbReference>
<evidence type="ECO:0000256" key="2">
    <source>
        <dbReference type="ARBA" id="ARBA00005189"/>
    </source>
</evidence>
<evidence type="ECO:0000256" key="8">
    <source>
        <dbReference type="SAM" id="MobiDB-lite"/>
    </source>
</evidence>
<feature type="transmembrane region" description="Helical" evidence="9">
    <location>
        <begin position="350"/>
        <end position="377"/>
    </location>
</feature>
<sequence>MDKERPTTSNDRNNSRKSSISKSSNEKARDSNDRSTSRHRSSSLERRKKSTRRSEEVHALKDSDTTSEYYNNETQDENRRLSQSQGRPASRYGSTEKLLQGQEYMQTKTKKQHSEDRRRNSQSEDRKKSSKQSGGDEDKKSRHSSGGSRISFQKLPKISDNDSASKYEISNEYPMSDMSNNPPTDHQHVRMVKSKSDDNASAHTISNSNSGRHNSKTSSDVKRSKTIESSIPNQFNKNDFSMPMFYGVNSDRGRQKLLNSDHTISLSNESASSNDLYSNGSMSGIPDQSRQYLSIDMERLKHQKSEEDLSIATLSGYTHHGLRHSFPSSPFTQIIPVDVPKGKCKFFYSIIFLFCSLIVFCPTCVLLSVLLPIIYFIKKLCSCCCCYGNKCQAGELLTKREMLALRQCQGKTDIYQALLIVEAGLDIHRIQDLINARIVCAEDEEGIKLYPKLTKKIVQTCSGLAWVQDTNFLMKNHVFPMPSSLENLEDLQEYISNRSSRSLTSGHSPWEVQVLQGFGEHRDTILYLRLSSCIMDGMSLMYVLQKSLSDTGYLTAPKLKFSRQNIFLNSLKSLFVGPLVFMQKYLFMKRDFNMFHGDHVHISGKQVMTWSEPYDLEQATRIKQITRSTMNDILLSVTAGCLRTYFNQNGVLNPYDIKSMIAVHYNSGCSYYTTENNNYIHMSVPIPTNTEGAIPRLWKVKHIMDKLSSSALFSVTRGAVWVTSCLFSVGIFQKFWNHIHGKFTCVISNIPGPEGTLTFASKQIKSVIYWVPQLHNMAVGISFLSYGQSIRMAVVAERSVLPNPEVLTRDFIVQMDKLSELLAHRRIPGEYLTKKIETLQQLDDEIHSEPTVHQLQMKMAVIQQEIQDLKGQLDSDGRQRHFSKDQKIVKKIENLKEHFRELLVECRQRKAAESENAMILTEDDN</sequence>
<dbReference type="InterPro" id="IPR004255">
    <property type="entry name" value="O-acyltransferase_WSD1_N"/>
</dbReference>
<proteinExistence type="inferred from homology"/>
<gene>
    <name evidence="12" type="ORF">MGAL_10B052322</name>
</gene>
<dbReference type="GO" id="GO:0019432">
    <property type="term" value="P:triglyceride biosynthetic process"/>
    <property type="evidence" value="ECO:0007669"/>
    <property type="project" value="UniProtKB-UniPathway"/>
</dbReference>
<feature type="compositionally biased region" description="Basic and acidic residues" evidence="8">
    <location>
        <begin position="24"/>
        <end position="36"/>
    </location>
</feature>
<evidence type="ECO:0000259" key="11">
    <source>
        <dbReference type="Pfam" id="PF06974"/>
    </source>
</evidence>
<evidence type="ECO:0000256" key="1">
    <source>
        <dbReference type="ARBA" id="ARBA00004771"/>
    </source>
</evidence>
<feature type="domain" description="O-acyltransferase WSD1 C-terminal" evidence="11">
    <location>
        <begin position="678"/>
        <end position="818"/>
    </location>
</feature>